<dbReference type="Pfam" id="PF01590">
    <property type="entry name" value="GAF"/>
    <property type="match status" value="1"/>
</dbReference>
<evidence type="ECO:0000259" key="7">
    <source>
        <dbReference type="PROSITE" id="PS50113"/>
    </source>
</evidence>
<dbReference type="InterPro" id="IPR029016">
    <property type="entry name" value="GAF-like_dom_sf"/>
</dbReference>
<evidence type="ECO:0000313" key="9">
    <source>
        <dbReference type="Proteomes" id="UP000769766"/>
    </source>
</evidence>
<comment type="caution">
    <text evidence="8">The sequence shown here is derived from an EMBL/GenBank/DDBJ whole genome shotgun (WGS) entry which is preliminary data.</text>
</comment>
<dbReference type="CDD" id="cd00130">
    <property type="entry name" value="PAS"/>
    <property type="match status" value="1"/>
</dbReference>
<proteinExistence type="predicted"/>
<feature type="domain" description="PAC" evidence="7">
    <location>
        <begin position="53"/>
        <end position="106"/>
    </location>
</feature>
<comment type="catalytic activity">
    <reaction evidence="1">
        <text>ATP + protein L-histidine = ADP + protein N-phospho-L-histidine.</text>
        <dbReference type="EC" id="2.7.13.3"/>
    </reaction>
</comment>
<dbReference type="InterPro" id="IPR052162">
    <property type="entry name" value="Sensor_kinase/Photoreceptor"/>
</dbReference>
<dbReference type="SUPFAM" id="SSF55785">
    <property type="entry name" value="PYP-like sensor domain (PAS domain)"/>
    <property type="match status" value="2"/>
</dbReference>
<dbReference type="Gene3D" id="3.30.450.20">
    <property type="entry name" value="PAS domain"/>
    <property type="match status" value="2"/>
</dbReference>
<dbReference type="Gene3D" id="3.30.450.40">
    <property type="match status" value="1"/>
</dbReference>
<dbReference type="SMART" id="SM00065">
    <property type="entry name" value="GAF"/>
    <property type="match status" value="1"/>
</dbReference>
<dbReference type="EC" id="2.7.13.3" evidence="2"/>
<sequence length="367" mass="41397">MLMLEWVTESFSQITGYAFEEVDAAVGWYNLIHPEDIPIALRHRDRLLAGQPDVSEFRIVARNGEVLWLRNYASPIRDSIQDRVVHIYGSAQNIAERKRLEKQLGSRDRELLTLHRISEIALGAPSLEAAFQQIVEEISAATGFPIIAIELYDEAQHKVSFQKITGVPGPSLGEELALALEDAPSGTIARSDLPRVEPEAWERPAYAGELLRRLDLQTSISIPMIVHQRVIGALSLAHPEAVQLDDHFPQWAAILANFVASLTEWKRAEEALLQEKQRLDDVTTYANCGLFLLDEQARVIYANRLAQEWFEAFQPLSGKLCYEIFQLKNPAKECVAFQVLGTGKTVRSDTFVRLSPGENGEKRYFYV</sequence>
<dbReference type="Pfam" id="PF08447">
    <property type="entry name" value="PAS_3"/>
    <property type="match status" value="1"/>
</dbReference>
<dbReference type="PROSITE" id="PS50112">
    <property type="entry name" value="PAS"/>
    <property type="match status" value="1"/>
</dbReference>
<dbReference type="InterPro" id="IPR035965">
    <property type="entry name" value="PAS-like_dom_sf"/>
</dbReference>
<feature type="non-terminal residue" evidence="8">
    <location>
        <position position="367"/>
    </location>
</feature>
<evidence type="ECO:0000256" key="3">
    <source>
        <dbReference type="ARBA" id="ARBA00022553"/>
    </source>
</evidence>
<keyword evidence="4" id="KW-0808">Transferase</keyword>
<dbReference type="InterPro" id="IPR000700">
    <property type="entry name" value="PAS-assoc_C"/>
</dbReference>
<dbReference type="PANTHER" id="PTHR43304:SF1">
    <property type="entry name" value="PAC DOMAIN-CONTAINING PROTEIN"/>
    <property type="match status" value="1"/>
</dbReference>
<accession>A0A932FVD4</accession>
<dbReference type="InterPro" id="IPR000014">
    <property type="entry name" value="PAS"/>
</dbReference>
<organism evidence="8 9">
    <name type="scientific">Tectimicrobiota bacterium</name>
    <dbReference type="NCBI Taxonomy" id="2528274"/>
    <lineage>
        <taxon>Bacteria</taxon>
        <taxon>Pseudomonadati</taxon>
        <taxon>Nitrospinota/Tectimicrobiota group</taxon>
        <taxon>Candidatus Tectimicrobiota</taxon>
    </lineage>
</organism>
<evidence type="ECO:0000256" key="1">
    <source>
        <dbReference type="ARBA" id="ARBA00000085"/>
    </source>
</evidence>
<protein>
    <recommendedName>
        <fullName evidence="2">histidine kinase</fullName>
        <ecNumber evidence="2">2.7.13.3</ecNumber>
    </recommendedName>
</protein>
<dbReference type="InterPro" id="IPR013655">
    <property type="entry name" value="PAS_fold_3"/>
</dbReference>
<reference evidence="8" key="1">
    <citation type="submission" date="2020-07" db="EMBL/GenBank/DDBJ databases">
        <title>Huge and variable diversity of episymbiotic CPR bacteria and DPANN archaea in groundwater ecosystems.</title>
        <authorList>
            <person name="He C.Y."/>
            <person name="Keren R."/>
            <person name="Whittaker M."/>
            <person name="Farag I.F."/>
            <person name="Doudna J."/>
            <person name="Cate J.H.D."/>
            <person name="Banfield J.F."/>
        </authorList>
    </citation>
    <scope>NUCLEOTIDE SEQUENCE</scope>
    <source>
        <strain evidence="8">NC_groundwater_672_Ag_B-0.1um_62_36</strain>
    </source>
</reference>
<evidence type="ECO:0000259" key="6">
    <source>
        <dbReference type="PROSITE" id="PS50112"/>
    </source>
</evidence>
<dbReference type="SUPFAM" id="SSF55781">
    <property type="entry name" value="GAF domain-like"/>
    <property type="match status" value="1"/>
</dbReference>
<evidence type="ECO:0000256" key="2">
    <source>
        <dbReference type="ARBA" id="ARBA00012438"/>
    </source>
</evidence>
<dbReference type="PROSITE" id="PS50113">
    <property type="entry name" value="PAC"/>
    <property type="match status" value="1"/>
</dbReference>
<keyword evidence="3" id="KW-0597">Phosphoprotein</keyword>
<dbReference type="Proteomes" id="UP000769766">
    <property type="component" value="Unassembled WGS sequence"/>
</dbReference>
<evidence type="ECO:0000256" key="4">
    <source>
        <dbReference type="ARBA" id="ARBA00022679"/>
    </source>
</evidence>
<keyword evidence="5" id="KW-0418">Kinase</keyword>
<dbReference type="NCBIfam" id="TIGR00229">
    <property type="entry name" value="sensory_box"/>
    <property type="match status" value="1"/>
</dbReference>
<dbReference type="GO" id="GO:0004673">
    <property type="term" value="F:protein histidine kinase activity"/>
    <property type="evidence" value="ECO:0007669"/>
    <property type="project" value="UniProtKB-EC"/>
</dbReference>
<dbReference type="InterPro" id="IPR003018">
    <property type="entry name" value="GAF"/>
</dbReference>
<dbReference type="AlphaFoldDB" id="A0A932FVD4"/>
<dbReference type="InterPro" id="IPR001610">
    <property type="entry name" value="PAC"/>
</dbReference>
<evidence type="ECO:0000313" key="8">
    <source>
        <dbReference type="EMBL" id="MBI2876600.1"/>
    </source>
</evidence>
<gene>
    <name evidence="8" type="ORF">HYY20_06940</name>
</gene>
<evidence type="ECO:0000256" key="5">
    <source>
        <dbReference type="ARBA" id="ARBA00022777"/>
    </source>
</evidence>
<dbReference type="SMART" id="SM00086">
    <property type="entry name" value="PAC"/>
    <property type="match status" value="1"/>
</dbReference>
<name>A0A932FVD4_UNCTE</name>
<feature type="domain" description="PAS" evidence="6">
    <location>
        <begin position="7"/>
        <end position="51"/>
    </location>
</feature>
<dbReference type="PANTHER" id="PTHR43304">
    <property type="entry name" value="PHYTOCHROME-LIKE PROTEIN CPH1"/>
    <property type="match status" value="1"/>
</dbReference>
<dbReference type="EMBL" id="JACPRF010000212">
    <property type="protein sequence ID" value="MBI2876600.1"/>
    <property type="molecule type" value="Genomic_DNA"/>
</dbReference>